<feature type="transmembrane region" description="Helical" evidence="10">
    <location>
        <begin position="372"/>
        <end position="395"/>
    </location>
</feature>
<dbReference type="PANTHER" id="PTHR10110">
    <property type="entry name" value="SODIUM/HYDROGEN EXCHANGER"/>
    <property type="match status" value="1"/>
</dbReference>
<evidence type="ECO:0000256" key="10">
    <source>
        <dbReference type="SAM" id="Phobius"/>
    </source>
</evidence>
<dbReference type="PANTHER" id="PTHR10110:SF86">
    <property type="entry name" value="SODIUM_HYDROGEN EXCHANGER 7"/>
    <property type="match status" value="1"/>
</dbReference>
<sequence length="513" mass="54213">MTFFESLLALLGVAVLLLQLARRTSIPYPALLAAAGVALAWLPGAPTIALDPHTALALFIAPILIDAAFDFPVGTVMRLWRPLTALALVAVLLSAGAVTWLGVALAGLPVYAALALGAIVAPPDAAAATAISGSVRMPRRTVAVLKGESLLNDASALLLYTAAILVESHGGVDGGLALRVGVAVPGGVLLGYLLALAMRRIQPLIWGTLSGNIFQFVSGFAAWLVAERLGLSAVLCLVTFAMTIARSAGLVTPPRARLHDFAVWETAVFLLNVLAFLLMGFQARTIVGGMAPERLREAAVFAAAVVACLIVVRMAWVLIYNRLAFHFPKLRGDYPATGLAQSVVVGWCGMRGIVTLATAFALPGHFPQRDLIVLTAFAVVLATLVVQGMTLAPLVRWLGLDGDDGLGEELARARVAMAEAALARIGDAPGAAADHWRYGLATKRDAMRAGGDARAGEEKRQLGLAAVACQRERLEELREAQDVGADSFLVLQEELDFTEMSLRTEEERRIEEA</sequence>
<protein>
    <submittedName>
        <fullName evidence="12">Cation:proton antiporter</fullName>
    </submittedName>
</protein>
<feature type="transmembrane region" description="Helical" evidence="10">
    <location>
        <begin position="150"/>
        <end position="170"/>
    </location>
</feature>
<evidence type="ECO:0000256" key="8">
    <source>
        <dbReference type="ARBA" id="ARBA00023136"/>
    </source>
</evidence>
<dbReference type="EMBL" id="JAHXZN010000006">
    <property type="protein sequence ID" value="MBW6532229.1"/>
    <property type="molecule type" value="Genomic_DNA"/>
</dbReference>
<feature type="transmembrane region" description="Helical" evidence="10">
    <location>
        <begin position="176"/>
        <end position="197"/>
    </location>
</feature>
<keyword evidence="8 10" id="KW-0472">Membrane</keyword>
<organism evidence="12 13">
    <name type="scientific">Sphingomonas citri</name>
    <dbReference type="NCBI Taxonomy" id="2862499"/>
    <lineage>
        <taxon>Bacteria</taxon>
        <taxon>Pseudomonadati</taxon>
        <taxon>Pseudomonadota</taxon>
        <taxon>Alphaproteobacteria</taxon>
        <taxon>Sphingomonadales</taxon>
        <taxon>Sphingomonadaceae</taxon>
        <taxon>Sphingomonas</taxon>
    </lineage>
</organism>
<keyword evidence="5 10" id="KW-1133">Transmembrane helix</keyword>
<comment type="subcellular location">
    <subcellularLocation>
        <location evidence="1">Cell membrane</location>
        <topology evidence="1">Multi-pass membrane protein</topology>
    </subcellularLocation>
</comment>
<evidence type="ECO:0000256" key="5">
    <source>
        <dbReference type="ARBA" id="ARBA00022989"/>
    </source>
</evidence>
<keyword evidence="6" id="KW-0915">Sodium</keyword>
<evidence type="ECO:0000313" key="12">
    <source>
        <dbReference type="EMBL" id="MBW6532229.1"/>
    </source>
</evidence>
<feature type="transmembrane region" description="Helical" evidence="10">
    <location>
        <begin position="111"/>
        <end position="130"/>
    </location>
</feature>
<comment type="caution">
    <text evidence="12">The sequence shown here is derived from an EMBL/GenBank/DDBJ whole genome shotgun (WGS) entry which is preliminary data.</text>
</comment>
<dbReference type="InterPro" id="IPR006153">
    <property type="entry name" value="Cation/H_exchanger_TM"/>
</dbReference>
<feature type="domain" description="Cation/H+ exchanger transmembrane" evidence="11">
    <location>
        <begin position="14"/>
        <end position="397"/>
    </location>
</feature>
<accession>A0ABS7BRK2</accession>
<evidence type="ECO:0000256" key="3">
    <source>
        <dbReference type="ARBA" id="ARBA00022475"/>
    </source>
</evidence>
<evidence type="ECO:0000256" key="1">
    <source>
        <dbReference type="ARBA" id="ARBA00004651"/>
    </source>
</evidence>
<feature type="transmembrane region" description="Helical" evidence="10">
    <location>
        <begin position="231"/>
        <end position="249"/>
    </location>
</feature>
<keyword evidence="9" id="KW-0739">Sodium transport</keyword>
<evidence type="ECO:0000256" key="4">
    <source>
        <dbReference type="ARBA" id="ARBA00022692"/>
    </source>
</evidence>
<evidence type="ECO:0000256" key="7">
    <source>
        <dbReference type="ARBA" id="ARBA00023065"/>
    </source>
</evidence>
<feature type="transmembrane region" description="Helical" evidence="10">
    <location>
        <begin position="339"/>
        <end position="360"/>
    </location>
</feature>
<evidence type="ECO:0000259" key="11">
    <source>
        <dbReference type="Pfam" id="PF00999"/>
    </source>
</evidence>
<gene>
    <name evidence="12" type="ORF">KZ820_15915</name>
</gene>
<reference evidence="12 13" key="1">
    <citation type="submission" date="2021-07" db="EMBL/GenBank/DDBJ databases">
        <title>Sphingomonas sp.</title>
        <authorList>
            <person name="Feng G."/>
            <person name="Li J."/>
            <person name="Pan M."/>
        </authorList>
    </citation>
    <scope>NUCLEOTIDE SEQUENCE [LARGE SCALE GENOMIC DNA]</scope>
    <source>
        <strain evidence="12 13">RRHST34</strain>
    </source>
</reference>
<keyword evidence="2" id="KW-0813">Transport</keyword>
<dbReference type="Gene3D" id="6.10.140.1330">
    <property type="match status" value="1"/>
</dbReference>
<keyword evidence="7" id="KW-0406">Ion transport</keyword>
<dbReference type="Proteomes" id="UP000759103">
    <property type="component" value="Unassembled WGS sequence"/>
</dbReference>
<feature type="transmembrane region" description="Helical" evidence="10">
    <location>
        <begin position="85"/>
        <end position="105"/>
    </location>
</feature>
<keyword evidence="4 10" id="KW-0812">Transmembrane</keyword>
<feature type="transmembrane region" description="Helical" evidence="10">
    <location>
        <begin position="55"/>
        <end position="73"/>
    </location>
</feature>
<feature type="transmembrane region" description="Helical" evidence="10">
    <location>
        <begin position="299"/>
        <end position="319"/>
    </location>
</feature>
<keyword evidence="3" id="KW-1003">Cell membrane</keyword>
<evidence type="ECO:0000256" key="2">
    <source>
        <dbReference type="ARBA" id="ARBA00022448"/>
    </source>
</evidence>
<keyword evidence="13" id="KW-1185">Reference proteome</keyword>
<evidence type="ECO:0000256" key="9">
    <source>
        <dbReference type="ARBA" id="ARBA00023201"/>
    </source>
</evidence>
<evidence type="ECO:0000256" key="6">
    <source>
        <dbReference type="ARBA" id="ARBA00023053"/>
    </source>
</evidence>
<feature type="transmembrane region" description="Helical" evidence="10">
    <location>
        <begin position="261"/>
        <end position="279"/>
    </location>
</feature>
<dbReference type="InterPro" id="IPR018422">
    <property type="entry name" value="Cation/H_exchanger_CPA1"/>
</dbReference>
<feature type="transmembrane region" description="Helical" evidence="10">
    <location>
        <begin position="204"/>
        <end position="225"/>
    </location>
</feature>
<proteinExistence type="predicted"/>
<evidence type="ECO:0000313" key="13">
    <source>
        <dbReference type="Proteomes" id="UP000759103"/>
    </source>
</evidence>
<name>A0ABS7BRK2_9SPHN</name>
<dbReference type="Pfam" id="PF00999">
    <property type="entry name" value="Na_H_Exchanger"/>
    <property type="match status" value="1"/>
</dbReference>